<sequence>MERRRSPTSSAHIQPPRPRSVAPQSPPVGQTELDEWADADIALDEPILAALPPFVDEWDSYLTAESGAQEIWKGPAWGTACPQPTELEQAASVIRRIPRGSPYRSSSWLAKLEEFNGQQENYNAMWQDRWNPVIVWFFRMTRKGSPDDETNWCAAYMNWLLNRNGLQGTGSSWARSFHDDAIAPATTTPQKGDVVVLGRRDDPKRGHVGLFLEDDKANKRVKILGGNQHTASGHRRIGAAWYSYGPGKGYTLLSYRAMSGFKPLPAGTSPLADPEFRACTDVTDR</sequence>
<evidence type="ECO:0000259" key="2">
    <source>
        <dbReference type="Pfam" id="PF05257"/>
    </source>
</evidence>
<evidence type="ECO:0000256" key="1">
    <source>
        <dbReference type="SAM" id="MobiDB-lite"/>
    </source>
</evidence>
<protein>
    <submittedName>
        <fullName evidence="3">CHAP domain-containing protein</fullName>
    </submittedName>
</protein>
<dbReference type="EMBL" id="JAQNDN010000019">
    <property type="protein sequence ID" value="MDC0672373.1"/>
    <property type="molecule type" value="Genomic_DNA"/>
</dbReference>
<dbReference type="RefSeq" id="WP_272003995.1">
    <property type="nucleotide sequence ID" value="NZ_JAQNDN010000019.1"/>
</dbReference>
<feature type="domain" description="Peptidase C51" evidence="2">
    <location>
        <begin position="148"/>
        <end position="227"/>
    </location>
</feature>
<name>A0ABT5BE09_9BACT</name>
<comment type="caution">
    <text evidence="3">The sequence shown here is derived from an EMBL/GenBank/DDBJ whole genome shotgun (WGS) entry which is preliminary data.</text>
</comment>
<reference evidence="3 4" key="1">
    <citation type="submission" date="2022-11" db="EMBL/GenBank/DDBJ databases">
        <title>Minimal conservation of predation-associated metabolite biosynthetic gene clusters underscores biosynthetic potential of Myxococcota including descriptions for ten novel species: Archangium lansinium sp. nov., Myxococcus landrumus sp. nov., Nannocystis bai.</title>
        <authorList>
            <person name="Ahearne A."/>
            <person name="Stevens C."/>
            <person name="Dowd S."/>
        </authorList>
    </citation>
    <scope>NUCLEOTIDE SEQUENCE [LARGE SCALE GENOMIC DNA]</scope>
    <source>
        <strain evidence="3 4">NCELM</strain>
    </source>
</reference>
<proteinExistence type="predicted"/>
<evidence type="ECO:0000313" key="4">
    <source>
        <dbReference type="Proteomes" id="UP001217838"/>
    </source>
</evidence>
<evidence type="ECO:0000313" key="3">
    <source>
        <dbReference type="EMBL" id="MDC0672373.1"/>
    </source>
</evidence>
<dbReference type="Proteomes" id="UP001217838">
    <property type="component" value="Unassembled WGS sequence"/>
</dbReference>
<gene>
    <name evidence="3" type="ORF">POL58_31785</name>
</gene>
<organism evidence="3 4">
    <name type="scientific">Nannocystis radixulma</name>
    <dbReference type="NCBI Taxonomy" id="2995305"/>
    <lineage>
        <taxon>Bacteria</taxon>
        <taxon>Pseudomonadati</taxon>
        <taxon>Myxococcota</taxon>
        <taxon>Polyangia</taxon>
        <taxon>Nannocystales</taxon>
        <taxon>Nannocystaceae</taxon>
        <taxon>Nannocystis</taxon>
    </lineage>
</organism>
<keyword evidence="4" id="KW-1185">Reference proteome</keyword>
<accession>A0ABT5BE09</accession>
<feature type="region of interest" description="Disordered" evidence="1">
    <location>
        <begin position="1"/>
        <end position="30"/>
    </location>
</feature>
<dbReference type="Pfam" id="PF05257">
    <property type="entry name" value="CHAP"/>
    <property type="match status" value="1"/>
</dbReference>
<dbReference type="InterPro" id="IPR007921">
    <property type="entry name" value="CHAP_dom"/>
</dbReference>